<dbReference type="InterPro" id="IPR016181">
    <property type="entry name" value="Acyl_CoA_acyltransferase"/>
</dbReference>
<dbReference type="Proteomes" id="UP000077826">
    <property type="component" value="Unassembled WGS sequence"/>
</dbReference>
<dbReference type="EMBL" id="UIXM01000002">
    <property type="protein sequence ID" value="SVS24382.1"/>
    <property type="molecule type" value="Genomic_DNA"/>
</dbReference>
<dbReference type="SUPFAM" id="SSF55729">
    <property type="entry name" value="Acyl-CoA N-acyltransferases (Nat)"/>
    <property type="match status" value="1"/>
</dbReference>
<name>A0A060VH22_KLEPN</name>
<dbReference type="AlphaFoldDB" id="A0A060VH22"/>
<dbReference type="Proteomes" id="UP000259497">
    <property type="component" value="Unassembled WGS sequence"/>
</dbReference>
<comment type="caution">
    <text evidence="2">The sequence shown here is derived from an EMBL/GenBank/DDBJ whole genome shotgun (WGS) entry which is preliminary data.</text>
</comment>
<dbReference type="EMBL" id="WJWF01000004">
    <property type="protein sequence ID" value="MRL35078.1"/>
    <property type="molecule type" value="Genomic_DNA"/>
</dbReference>
<feature type="domain" description="N-acetyltransferase" evidence="1">
    <location>
        <begin position="8"/>
        <end position="169"/>
    </location>
</feature>
<dbReference type="EMBL" id="CAAHCC010000002">
    <property type="protein sequence ID" value="VGK78155.1"/>
    <property type="molecule type" value="Genomic_DNA"/>
</dbReference>
<reference evidence="4 7" key="1">
    <citation type="submission" date="2016-04" db="EMBL/GenBank/DDBJ databases">
        <authorList>
            <consortium name="Pathogen Informatics"/>
        </authorList>
    </citation>
    <scope>NUCLEOTIDE SEQUENCE [LARGE SCALE GENOMIC DNA]</scope>
    <source>
        <strain evidence="6 10">5012STDY7626430</strain>
        <strain evidence="5 9">EuSCAPE_GR114</strain>
        <strain evidence="4">K480</strain>
        <strain evidence="7">k480</strain>
    </source>
</reference>
<evidence type="ECO:0000313" key="7">
    <source>
        <dbReference type="Proteomes" id="UP000077826"/>
    </source>
</evidence>
<dbReference type="Gene3D" id="3.40.630.30">
    <property type="match status" value="1"/>
</dbReference>
<proteinExistence type="predicted"/>
<dbReference type="Proteomes" id="UP000376235">
    <property type="component" value="Unassembled WGS sequence"/>
</dbReference>
<evidence type="ECO:0000313" key="5">
    <source>
        <dbReference type="EMBL" id="SVS24382.1"/>
    </source>
</evidence>
<dbReference type="Pfam" id="PF13302">
    <property type="entry name" value="Acetyltransf_3"/>
    <property type="match status" value="1"/>
</dbReference>
<dbReference type="InterPro" id="IPR051531">
    <property type="entry name" value="N-acetyltransferase"/>
</dbReference>
<gene>
    <name evidence="3" type="ORF">B5L96_29190</name>
    <name evidence="2" type="ORF">GJJ18_06485</name>
    <name evidence="4" type="ORF">SAMEA2273558_00996</name>
    <name evidence="5" type="ORF">SAMEA3649733_01043</name>
    <name evidence="6" type="ORF">SAMEA4873632_01614</name>
</gene>
<evidence type="ECO:0000313" key="9">
    <source>
        <dbReference type="Proteomes" id="UP000259497"/>
    </source>
</evidence>
<dbReference type="EMBL" id="FLDK01000002">
    <property type="protein sequence ID" value="SBG95143.1"/>
    <property type="molecule type" value="Genomic_DNA"/>
</dbReference>
<dbReference type="EMBL" id="NDBK01000128">
    <property type="protein sequence ID" value="OVF63041.1"/>
    <property type="molecule type" value="Genomic_DNA"/>
</dbReference>
<dbReference type="Proteomes" id="UP000196447">
    <property type="component" value="Unassembled WGS sequence"/>
</dbReference>
<evidence type="ECO:0000313" key="4">
    <source>
        <dbReference type="EMBL" id="SBG95143.1"/>
    </source>
</evidence>
<dbReference type="PROSITE" id="PS51186">
    <property type="entry name" value="GNAT"/>
    <property type="match status" value="1"/>
</dbReference>
<accession>A0A060VH22</accession>
<evidence type="ECO:0000313" key="8">
    <source>
        <dbReference type="Proteomes" id="UP000196447"/>
    </source>
</evidence>
<reference evidence="2" key="3">
    <citation type="submission" date="2019-10" db="EMBL/GenBank/DDBJ databases">
        <title>Molecular typing, antibiotic resistance determination and virulence profiling for 36 multidrug-resistant clinical Klebsiella pneumoniae isolates using second- and third-generation sequencing.</title>
        <authorList>
            <person name="Shelenkov A."/>
            <person name="Mikhaylova Y."/>
            <person name="Yanushevich Y."/>
            <person name="Samoilov A."/>
            <person name="Petrova L."/>
            <person name="Fomina V."/>
            <person name="Gusarov V."/>
            <person name="Zamyatin M."/>
            <person name="Shagin D."/>
        </authorList>
    </citation>
    <scope>NUCLEOTIDE SEQUENCE [LARGE SCALE GENOMIC DNA]</scope>
    <source>
        <strain evidence="2">CriePir115</strain>
    </source>
</reference>
<dbReference type="PANTHER" id="PTHR43792">
    <property type="entry name" value="GNAT FAMILY, PUTATIVE (AFU_ORTHOLOGUE AFUA_3G00765)-RELATED-RELATED"/>
    <property type="match status" value="1"/>
</dbReference>
<dbReference type="GO" id="GO:0016747">
    <property type="term" value="F:acyltransferase activity, transferring groups other than amino-acyl groups"/>
    <property type="evidence" value="ECO:0007669"/>
    <property type="project" value="InterPro"/>
</dbReference>
<evidence type="ECO:0000313" key="6">
    <source>
        <dbReference type="EMBL" id="VGK78155.1"/>
    </source>
</evidence>
<dbReference type="RefSeq" id="WP_017879888.1">
    <property type="nucleotide sequence ID" value="NZ_AP021909.1"/>
</dbReference>
<evidence type="ECO:0000313" key="2">
    <source>
        <dbReference type="EMBL" id="MRL35078.1"/>
    </source>
</evidence>
<evidence type="ECO:0000313" key="10">
    <source>
        <dbReference type="Proteomes" id="UP000376235"/>
    </source>
</evidence>
<dbReference type="PANTHER" id="PTHR43792:SF1">
    <property type="entry name" value="N-ACETYLTRANSFERASE DOMAIN-CONTAINING PROTEIN"/>
    <property type="match status" value="1"/>
</dbReference>
<reference evidence="3 8" key="2">
    <citation type="submission" date="2017-03" db="EMBL/GenBank/DDBJ databases">
        <authorList>
            <person name="Fouts D."/>
            <person name="Stalin M.J."/>
            <person name="Chen L."/>
            <person name="Wright M."/>
            <person name="Sutton G."/>
            <person name="Nguyen K."/>
            <person name="Vanduin D."/>
            <person name="Rojas L."/>
            <person name="Hujer A."/>
            <person name="Hujer K."/>
            <person name="Bonomo R."/>
            <person name="Kreiswirth B."/>
            <person name="Adams M."/>
        </authorList>
    </citation>
    <scope>NUCLEOTIDE SEQUENCE [LARGE SCALE GENOMIC DNA]</scope>
    <source>
        <strain evidence="3 8">39383</strain>
    </source>
</reference>
<keyword evidence="3" id="KW-0808">Transferase</keyword>
<evidence type="ECO:0000313" key="3">
    <source>
        <dbReference type="EMBL" id="OVF63041.1"/>
    </source>
</evidence>
<evidence type="ECO:0000259" key="1">
    <source>
        <dbReference type="PROSITE" id="PS51186"/>
    </source>
</evidence>
<organism evidence="2">
    <name type="scientific">Klebsiella pneumoniae</name>
    <dbReference type="NCBI Taxonomy" id="573"/>
    <lineage>
        <taxon>Bacteria</taxon>
        <taxon>Pseudomonadati</taxon>
        <taxon>Pseudomonadota</taxon>
        <taxon>Gammaproteobacteria</taxon>
        <taxon>Enterobacterales</taxon>
        <taxon>Enterobacteriaceae</taxon>
        <taxon>Klebsiella/Raoultella group</taxon>
        <taxon>Klebsiella</taxon>
        <taxon>Klebsiella pneumoniae complex</taxon>
    </lineage>
</organism>
<dbReference type="InterPro" id="IPR000182">
    <property type="entry name" value="GNAT_dom"/>
</dbReference>
<protein>
    <submittedName>
        <fullName evidence="2 3">N-acetyltransferase</fullName>
    </submittedName>
    <submittedName>
        <fullName evidence="4">GNAT family acetyltransferase</fullName>
    </submittedName>
</protein>
<sequence length="187" mass="21221">MQPDRSRLYLRRVNASDIDDLFRIYGDPATNTFNPAGPYPDISHARNVMARWLNHWENYRFGNWAISLKENPDRIIGFGGLSIISYDDTPIMNLGYRFSTESWGKGLATEFAKYAVGYGFDVLKLAEISAVVRPNHLASQKILTKAGLRFSRNIHDVKNEPASMLFTVTLDEWNNALSRGTTPPIDH</sequence>